<organism evidence="3 4">
    <name type="scientific">Holothuria leucospilota</name>
    <name type="common">Black long sea cucumber</name>
    <name type="synonym">Mertensiothuria leucospilota</name>
    <dbReference type="NCBI Taxonomy" id="206669"/>
    <lineage>
        <taxon>Eukaryota</taxon>
        <taxon>Metazoa</taxon>
        <taxon>Echinodermata</taxon>
        <taxon>Eleutherozoa</taxon>
        <taxon>Echinozoa</taxon>
        <taxon>Holothuroidea</taxon>
        <taxon>Aspidochirotacea</taxon>
        <taxon>Aspidochirotida</taxon>
        <taxon>Holothuriidae</taxon>
        <taxon>Holothuria</taxon>
    </lineage>
</organism>
<dbReference type="InterPro" id="IPR022041">
    <property type="entry name" value="Methyltransf_FA"/>
</dbReference>
<dbReference type="InterPro" id="IPR043159">
    <property type="entry name" value="Lectin_gal-bd_sf"/>
</dbReference>
<dbReference type="PROSITE" id="PS50228">
    <property type="entry name" value="SUEL_LECTIN"/>
    <property type="match status" value="1"/>
</dbReference>
<dbReference type="Pfam" id="PF12248">
    <property type="entry name" value="Methyltransf_FA"/>
    <property type="match status" value="2"/>
</dbReference>
<evidence type="ECO:0000256" key="1">
    <source>
        <dbReference type="SAM" id="SignalP"/>
    </source>
</evidence>
<sequence>MRMIAALLLTFVAVSTAVVEYAYNDPQIVDEFDLAPGDYSEDYKALLDGDENCWYLRFQVKSDNTVFVQFSPINGESEEYYEVMIGAWDNRNTCILKQPGKQWLADVRTEGVITGRDWQYLYIRQSHGYWEVGNERTGEVIAYGYDEDRHHIRYFRVGSNNRSWWKFYLPGLGRRIVKQDIHDPGQYIWHFPKFYSNNFYLEFAVKAGRDASLVFSPTNGYGDDIYEIIISAQELFVCLRRKKDEDPIIDKPYLDILDVDNYRYFWVSYRDGVIAFGRYGDDEPVFVYEDENPLDIQYFGITSYHVKSWWKFYLPCPEPLIVCEWESLNLKCPNGFITIKNALYGRENKAYCYRKGLKETKGCGDPEISYEVLRQQCYGKEECTIDAVNDVFGDPCYGTFKYLQLEYSCCHCD</sequence>
<comment type="caution">
    <text evidence="3">The sequence shown here is derived from an EMBL/GenBank/DDBJ whole genome shotgun (WGS) entry which is preliminary data.</text>
</comment>
<gene>
    <name evidence="3" type="ORF">HOLleu_39185</name>
</gene>
<evidence type="ECO:0000313" key="4">
    <source>
        <dbReference type="Proteomes" id="UP001152320"/>
    </source>
</evidence>
<evidence type="ECO:0000313" key="3">
    <source>
        <dbReference type="EMBL" id="KAJ8021868.1"/>
    </source>
</evidence>
<feature type="domain" description="SUEL-type lectin" evidence="2">
    <location>
        <begin position="322"/>
        <end position="410"/>
    </location>
</feature>
<dbReference type="EMBL" id="JAIZAY010000021">
    <property type="protein sequence ID" value="KAJ8021868.1"/>
    <property type="molecule type" value="Genomic_DNA"/>
</dbReference>
<dbReference type="PANTHER" id="PTHR46780">
    <property type="entry name" value="PROTEIN EVA-1"/>
    <property type="match status" value="1"/>
</dbReference>
<name>A0A9Q0YFU5_HOLLE</name>
<feature type="signal peptide" evidence="1">
    <location>
        <begin position="1"/>
        <end position="17"/>
    </location>
</feature>
<dbReference type="Pfam" id="PF02140">
    <property type="entry name" value="SUEL_Lectin"/>
    <property type="match status" value="1"/>
</dbReference>
<dbReference type="InterPro" id="IPR000922">
    <property type="entry name" value="Lectin_gal-bd_dom"/>
</dbReference>
<dbReference type="OrthoDB" id="1100386at2759"/>
<dbReference type="AlphaFoldDB" id="A0A9Q0YFU5"/>
<dbReference type="GO" id="GO:0030246">
    <property type="term" value="F:carbohydrate binding"/>
    <property type="evidence" value="ECO:0007669"/>
    <property type="project" value="InterPro"/>
</dbReference>
<keyword evidence="1" id="KW-0732">Signal</keyword>
<evidence type="ECO:0000259" key="2">
    <source>
        <dbReference type="PROSITE" id="PS50228"/>
    </source>
</evidence>
<dbReference type="Gene3D" id="2.60.120.740">
    <property type="match status" value="1"/>
</dbReference>
<protein>
    <submittedName>
        <fullName evidence="3">L-rhamnose-binding lectin ELEL-1</fullName>
    </submittedName>
</protein>
<dbReference type="CDD" id="cd22827">
    <property type="entry name" value="Gal_Rha_Lectin_SUL-I-like"/>
    <property type="match status" value="1"/>
</dbReference>
<accession>A0A9Q0YFU5</accession>
<feature type="chain" id="PRO_5040176733" evidence="1">
    <location>
        <begin position="18"/>
        <end position="413"/>
    </location>
</feature>
<dbReference type="Proteomes" id="UP001152320">
    <property type="component" value="Chromosome 21"/>
</dbReference>
<reference evidence="3" key="1">
    <citation type="submission" date="2021-10" db="EMBL/GenBank/DDBJ databases">
        <title>Tropical sea cucumber genome reveals ecological adaptation and Cuvierian tubules defense mechanism.</title>
        <authorList>
            <person name="Chen T."/>
        </authorList>
    </citation>
    <scope>NUCLEOTIDE SEQUENCE</scope>
    <source>
        <strain evidence="3">Nanhai2018</strain>
        <tissue evidence="3">Muscle</tissue>
    </source>
</reference>
<keyword evidence="4" id="KW-1185">Reference proteome</keyword>
<proteinExistence type="predicted"/>